<evidence type="ECO:0000313" key="5">
    <source>
        <dbReference type="Proteomes" id="UP001152607"/>
    </source>
</evidence>
<dbReference type="Pfam" id="PF00135">
    <property type="entry name" value="COesterase"/>
    <property type="match status" value="2"/>
</dbReference>
<dbReference type="SUPFAM" id="SSF53474">
    <property type="entry name" value="alpha/beta-Hydrolases"/>
    <property type="match status" value="1"/>
</dbReference>
<keyword evidence="2" id="KW-0378">Hydrolase</keyword>
<accession>A0A9W4XJI5</accession>
<dbReference type="PANTHER" id="PTHR43918:SF4">
    <property type="entry name" value="CARBOXYLIC ESTER HYDROLASE"/>
    <property type="match status" value="1"/>
</dbReference>
<reference evidence="4" key="1">
    <citation type="submission" date="2023-01" db="EMBL/GenBank/DDBJ databases">
        <authorList>
            <person name="Van Ghelder C."/>
            <person name="Rancurel C."/>
        </authorList>
    </citation>
    <scope>NUCLEOTIDE SEQUENCE</scope>
    <source>
        <strain evidence="4">CNCM I-4278</strain>
    </source>
</reference>
<dbReference type="InterPro" id="IPR002018">
    <property type="entry name" value="CarbesteraseB"/>
</dbReference>
<dbReference type="Gene3D" id="3.40.50.1820">
    <property type="entry name" value="alpha/beta hydrolase"/>
    <property type="match status" value="2"/>
</dbReference>
<dbReference type="PANTHER" id="PTHR43918">
    <property type="entry name" value="ACETYLCHOLINESTERASE"/>
    <property type="match status" value="1"/>
</dbReference>
<evidence type="ECO:0000259" key="3">
    <source>
        <dbReference type="Pfam" id="PF00135"/>
    </source>
</evidence>
<dbReference type="EMBL" id="CAOQHR010000004">
    <property type="protein sequence ID" value="CAI6334264.1"/>
    <property type="molecule type" value="Genomic_DNA"/>
</dbReference>
<keyword evidence="5" id="KW-1185">Reference proteome</keyword>
<feature type="domain" description="Carboxylesterase type B" evidence="3">
    <location>
        <begin position="127"/>
        <end position="224"/>
    </location>
</feature>
<dbReference type="GO" id="GO:0052689">
    <property type="term" value="F:carboxylic ester hydrolase activity"/>
    <property type="evidence" value="ECO:0007669"/>
    <property type="project" value="TreeGrafter"/>
</dbReference>
<comment type="similarity">
    <text evidence="1">Belongs to the type-B carboxylesterase/lipase family.</text>
</comment>
<dbReference type="InterPro" id="IPR050654">
    <property type="entry name" value="AChE-related_enzymes"/>
</dbReference>
<evidence type="ECO:0000256" key="1">
    <source>
        <dbReference type="ARBA" id="ARBA00005964"/>
    </source>
</evidence>
<dbReference type="AlphaFoldDB" id="A0A9W4XJI5"/>
<gene>
    <name evidence="4" type="ORF">PDIGIT_LOCUS7321</name>
</gene>
<evidence type="ECO:0000313" key="4">
    <source>
        <dbReference type="EMBL" id="CAI6334264.1"/>
    </source>
</evidence>
<dbReference type="InterPro" id="IPR029058">
    <property type="entry name" value="AB_hydrolase_fold"/>
</dbReference>
<sequence>MSGAANAGAQGATNAFSQLASAVDCGGLDADEELSCVQNVPALRIQDIVQSSTLPGTNTSVPRFGAVVDNVTVFANNTERLEKNLTANVPLITGYTTNENAAFGGYTGKNQTAPPPVMGGPGFSLGCSVKSEIETRLHYNLPTYRYLFAGNFSNITPRYWLGAMHSSDLPIVFGTHNQFRGNSTDLEWATSYAMQDFWGSFVVNAMMDPTDSKGVEWPQYAETGDTMVVFGGNGSEAVRLRPGTYADGFAEC</sequence>
<protein>
    <recommendedName>
        <fullName evidence="3">Carboxylesterase type B domain-containing protein</fullName>
    </recommendedName>
</protein>
<organism evidence="4 5">
    <name type="scientific">Periconia digitata</name>
    <dbReference type="NCBI Taxonomy" id="1303443"/>
    <lineage>
        <taxon>Eukaryota</taxon>
        <taxon>Fungi</taxon>
        <taxon>Dikarya</taxon>
        <taxon>Ascomycota</taxon>
        <taxon>Pezizomycotina</taxon>
        <taxon>Dothideomycetes</taxon>
        <taxon>Pleosporomycetidae</taxon>
        <taxon>Pleosporales</taxon>
        <taxon>Massarineae</taxon>
        <taxon>Periconiaceae</taxon>
        <taxon>Periconia</taxon>
    </lineage>
</organism>
<dbReference type="OrthoDB" id="408631at2759"/>
<comment type="caution">
    <text evidence="4">The sequence shown here is derived from an EMBL/GenBank/DDBJ whole genome shotgun (WGS) entry which is preliminary data.</text>
</comment>
<feature type="domain" description="Carboxylesterase type B" evidence="3">
    <location>
        <begin position="9"/>
        <end position="111"/>
    </location>
</feature>
<dbReference type="Proteomes" id="UP001152607">
    <property type="component" value="Unassembled WGS sequence"/>
</dbReference>
<name>A0A9W4XJI5_9PLEO</name>
<proteinExistence type="inferred from homology"/>
<evidence type="ECO:0000256" key="2">
    <source>
        <dbReference type="ARBA" id="ARBA00022801"/>
    </source>
</evidence>